<sequence>MAFQKQHPGIILILLAFCFSLGGCGAPLLSERQIVRAVLFSQTAERTEAVLLLANTSEADAETFHTLSGVGQTPAEALNQAQQASQGPVFYGLMDLVVLPMNASYKEICSYTSLLEQTVLPAARMDIILWQREGPASVQEQAPALYAAIKAAQKQYGIRNGLYQVTAQSNNCALPVWQGGQFGFAWLQMDKKAILISDGLQAQLAATLTGQGNRLEVWLGNGAVACTARTSVRWESDADTITAEVTLHDLTLTNLDGQPRPETESRKLLEAEMHTAFDAVLGATVPVQDPLRVRLWAFQRNGAAREPATAALSVRFAD</sequence>
<organism evidence="1 2">
    <name type="scientific">Candidatus Gemmiger avicola</name>
    <dbReference type="NCBI Taxonomy" id="2838605"/>
    <lineage>
        <taxon>Bacteria</taxon>
        <taxon>Bacillati</taxon>
        <taxon>Bacillota</taxon>
        <taxon>Clostridia</taxon>
        <taxon>Eubacteriales</taxon>
        <taxon>Gemmiger</taxon>
    </lineage>
</organism>
<protein>
    <submittedName>
        <fullName evidence="1">Uncharacterized protein</fullName>
    </submittedName>
</protein>
<evidence type="ECO:0000313" key="2">
    <source>
        <dbReference type="Proteomes" id="UP000886803"/>
    </source>
</evidence>
<reference evidence="1" key="2">
    <citation type="submission" date="2021-04" db="EMBL/GenBank/DDBJ databases">
        <authorList>
            <person name="Gilroy R."/>
        </authorList>
    </citation>
    <scope>NUCLEOTIDE SEQUENCE</scope>
    <source>
        <strain evidence="1">ChiBcec8-13705</strain>
    </source>
</reference>
<dbReference type="Proteomes" id="UP000886803">
    <property type="component" value="Unassembled WGS sequence"/>
</dbReference>
<accession>A0A9D2M5C8</accession>
<reference evidence="1" key="1">
    <citation type="journal article" date="2021" name="PeerJ">
        <title>Extensive microbial diversity within the chicken gut microbiome revealed by metagenomics and culture.</title>
        <authorList>
            <person name="Gilroy R."/>
            <person name="Ravi A."/>
            <person name="Getino M."/>
            <person name="Pursley I."/>
            <person name="Horton D.L."/>
            <person name="Alikhan N.F."/>
            <person name="Baker D."/>
            <person name="Gharbi K."/>
            <person name="Hall N."/>
            <person name="Watson M."/>
            <person name="Adriaenssens E.M."/>
            <person name="Foster-Nyarko E."/>
            <person name="Jarju S."/>
            <person name="Secka A."/>
            <person name="Antonio M."/>
            <person name="Oren A."/>
            <person name="Chaudhuri R.R."/>
            <person name="La Ragione R."/>
            <person name="Hildebrand F."/>
            <person name="Pallen M.J."/>
        </authorList>
    </citation>
    <scope>NUCLEOTIDE SEQUENCE</scope>
    <source>
        <strain evidence="1">ChiBcec8-13705</strain>
    </source>
</reference>
<dbReference type="PROSITE" id="PS51257">
    <property type="entry name" value="PROKAR_LIPOPROTEIN"/>
    <property type="match status" value="1"/>
</dbReference>
<proteinExistence type="predicted"/>
<dbReference type="AlphaFoldDB" id="A0A9D2M5C8"/>
<name>A0A9D2M5C8_9FIRM</name>
<dbReference type="EMBL" id="DWYG01000066">
    <property type="protein sequence ID" value="HJB41730.1"/>
    <property type="molecule type" value="Genomic_DNA"/>
</dbReference>
<gene>
    <name evidence="1" type="ORF">H9945_04455</name>
</gene>
<evidence type="ECO:0000313" key="1">
    <source>
        <dbReference type="EMBL" id="HJB41730.1"/>
    </source>
</evidence>
<comment type="caution">
    <text evidence="1">The sequence shown here is derived from an EMBL/GenBank/DDBJ whole genome shotgun (WGS) entry which is preliminary data.</text>
</comment>